<feature type="non-terminal residue" evidence="1">
    <location>
        <position position="317"/>
    </location>
</feature>
<protein>
    <submittedName>
        <fullName evidence="1">Uncharacterized protein</fullName>
    </submittedName>
</protein>
<sequence length="317" mass="34927">MLDFDGDEGRTPGVASLLLFGHTIDPLGLRAPARVGFSAFRSFVAGTPYSSNGNPSTDAQRFQFFTSHQNIDPETGFISAEPGDQPADYTAWSAVGPFLNVADGGMITCTIGFAVRRGKYVTLQDYRRDYASYQAGRLTLGDLFDKYPALENAFTAQVAYEGVYELPRPGFTDLVPTCHGCETGIKLPKGSTPTVMVESCPDRESVPKQVTDNAYTWFDFDCDPCTGVYDERTQQGYYLRHWNAESPPPNPNLNVAAVYNYSDNPNRIAAGGDNQITLAWDNISETTADPKSREFDFRTYRIWKVAGWQRPVGAAGP</sequence>
<name>A0A538TZ73_UNCEI</name>
<evidence type="ECO:0000313" key="1">
    <source>
        <dbReference type="EMBL" id="TMQ68881.1"/>
    </source>
</evidence>
<dbReference type="Proteomes" id="UP000319836">
    <property type="component" value="Unassembled WGS sequence"/>
</dbReference>
<accession>A0A538TZ73</accession>
<reference evidence="1 2" key="1">
    <citation type="journal article" date="2019" name="Nat. Microbiol.">
        <title>Mediterranean grassland soil C-N compound turnover is dependent on rainfall and depth, and is mediated by genomically divergent microorganisms.</title>
        <authorList>
            <person name="Diamond S."/>
            <person name="Andeer P.F."/>
            <person name="Li Z."/>
            <person name="Crits-Christoph A."/>
            <person name="Burstein D."/>
            <person name="Anantharaman K."/>
            <person name="Lane K.R."/>
            <person name="Thomas B.C."/>
            <person name="Pan C."/>
            <person name="Northen T.R."/>
            <person name="Banfield J.F."/>
        </authorList>
    </citation>
    <scope>NUCLEOTIDE SEQUENCE [LARGE SCALE GENOMIC DNA]</scope>
    <source>
        <strain evidence="1">WS_10</strain>
    </source>
</reference>
<comment type="caution">
    <text evidence="1">The sequence shown here is derived from an EMBL/GenBank/DDBJ whole genome shotgun (WGS) entry which is preliminary data.</text>
</comment>
<organism evidence="1 2">
    <name type="scientific">Eiseniibacteriota bacterium</name>
    <dbReference type="NCBI Taxonomy" id="2212470"/>
    <lineage>
        <taxon>Bacteria</taxon>
        <taxon>Candidatus Eiseniibacteriota</taxon>
    </lineage>
</organism>
<gene>
    <name evidence="1" type="ORF">E6K80_13515</name>
</gene>
<dbReference type="EMBL" id="VBPA01000371">
    <property type="protein sequence ID" value="TMQ68881.1"/>
    <property type="molecule type" value="Genomic_DNA"/>
</dbReference>
<evidence type="ECO:0000313" key="2">
    <source>
        <dbReference type="Proteomes" id="UP000319836"/>
    </source>
</evidence>
<proteinExistence type="predicted"/>
<dbReference type="AlphaFoldDB" id="A0A538TZ73"/>